<evidence type="ECO:0000256" key="1">
    <source>
        <dbReference type="ARBA" id="ARBA00001966"/>
    </source>
</evidence>
<dbReference type="PANTHER" id="PTHR30544:SF5">
    <property type="entry name" value="RADICAL SAM CORE DOMAIN-CONTAINING PROTEIN"/>
    <property type="match status" value="1"/>
</dbReference>
<dbReference type="GO" id="GO:0030488">
    <property type="term" value="P:tRNA methylation"/>
    <property type="evidence" value="ECO:0007669"/>
    <property type="project" value="TreeGrafter"/>
</dbReference>
<sequence length="275" mass="31042">MGSVVEEPIKKMRLISALRSELNELFIFELEDGNRVEAVFYRGDTLCVSTQVGCAIRCPFCLSGSNGLVRNLTSEEIYKQYDLLKDSFPIKRIAIAGIGEPLMNYQNVVESFWKFKKAGLKVSFYTTGFPYKYLKDLLRLPHNGLTVSIHSTKSDKRKILVPHGGDIDALIDTLREELASMSKAKKKKISLAYLLIKGVNDSYEDLDSFAKLVSELGVGATLLYYNTTGSFEPLSEKEYEEKFLFLKRYGIRVTLSTRFRKDPLGGCGTLIVNRN</sequence>
<dbReference type="InterPro" id="IPR058240">
    <property type="entry name" value="rSAM_sf"/>
</dbReference>
<dbReference type="GO" id="GO:0051539">
    <property type="term" value="F:4 iron, 4 sulfur cluster binding"/>
    <property type="evidence" value="ECO:0007669"/>
    <property type="project" value="UniProtKB-KW"/>
</dbReference>
<keyword evidence="2" id="KW-0004">4Fe-4S</keyword>
<dbReference type="InterPro" id="IPR040072">
    <property type="entry name" value="Methyltransferase_A"/>
</dbReference>
<dbReference type="GO" id="GO:0070475">
    <property type="term" value="P:rRNA base methylation"/>
    <property type="evidence" value="ECO:0007669"/>
    <property type="project" value="TreeGrafter"/>
</dbReference>
<keyword evidence="9" id="KW-1185">Reference proteome</keyword>
<dbReference type="PROSITE" id="PS51918">
    <property type="entry name" value="RADICAL_SAM"/>
    <property type="match status" value="1"/>
</dbReference>
<dbReference type="Pfam" id="PF04055">
    <property type="entry name" value="Radical_SAM"/>
    <property type="match status" value="1"/>
</dbReference>
<comment type="cofactor">
    <cofactor evidence="1">
        <name>[4Fe-4S] cluster</name>
        <dbReference type="ChEBI" id="CHEBI:49883"/>
    </cofactor>
</comment>
<reference evidence="9" key="1">
    <citation type="submission" date="2017-09" db="EMBL/GenBank/DDBJ databases">
        <authorList>
            <person name="Varghese N."/>
            <person name="Submissions S."/>
        </authorList>
    </citation>
    <scope>NUCLEOTIDE SEQUENCE [LARGE SCALE GENOMIC DNA]</scope>
    <source>
        <strain evidence="9">DSM 2913</strain>
    </source>
</reference>
<dbReference type="GO" id="GO:0046872">
    <property type="term" value="F:metal ion binding"/>
    <property type="evidence" value="ECO:0007669"/>
    <property type="project" value="UniProtKB-KW"/>
</dbReference>
<evidence type="ECO:0000256" key="3">
    <source>
        <dbReference type="ARBA" id="ARBA00022691"/>
    </source>
</evidence>
<protein>
    <submittedName>
        <fullName evidence="8">23S rRNA (Adenine2503-C2)-methyltransferase</fullName>
    </submittedName>
</protein>
<evidence type="ECO:0000313" key="9">
    <source>
        <dbReference type="Proteomes" id="UP000218627"/>
    </source>
</evidence>
<dbReference type="SUPFAM" id="SSF102114">
    <property type="entry name" value="Radical SAM enzymes"/>
    <property type="match status" value="1"/>
</dbReference>
<gene>
    <name evidence="8" type="ORF">SAMN06265353_0887</name>
</gene>
<evidence type="ECO:0000256" key="6">
    <source>
        <dbReference type="ARBA" id="ARBA00023014"/>
    </source>
</evidence>
<evidence type="ECO:0000313" key="8">
    <source>
        <dbReference type="EMBL" id="SNZ13756.1"/>
    </source>
</evidence>
<proteinExistence type="predicted"/>
<keyword evidence="8" id="KW-0808">Transferase</keyword>
<dbReference type="EMBL" id="OBEN01000003">
    <property type="protein sequence ID" value="SNZ13756.1"/>
    <property type="molecule type" value="Genomic_DNA"/>
</dbReference>
<keyword evidence="5" id="KW-0408">Iron</keyword>
<name>A0A285P0T0_9AQUI</name>
<evidence type="ECO:0000256" key="4">
    <source>
        <dbReference type="ARBA" id="ARBA00022723"/>
    </source>
</evidence>
<dbReference type="InterPro" id="IPR013785">
    <property type="entry name" value="Aldolase_TIM"/>
</dbReference>
<dbReference type="Proteomes" id="UP000218627">
    <property type="component" value="Unassembled WGS sequence"/>
</dbReference>
<feature type="domain" description="Radical SAM core" evidence="7">
    <location>
        <begin position="40"/>
        <end position="256"/>
    </location>
</feature>
<organism evidence="8 9">
    <name type="scientific">Hydrogenobacter hydrogenophilus</name>
    <dbReference type="NCBI Taxonomy" id="35835"/>
    <lineage>
        <taxon>Bacteria</taxon>
        <taxon>Pseudomonadati</taxon>
        <taxon>Aquificota</taxon>
        <taxon>Aquificia</taxon>
        <taxon>Aquificales</taxon>
        <taxon>Aquificaceae</taxon>
        <taxon>Hydrogenobacter</taxon>
    </lineage>
</organism>
<dbReference type="CDD" id="cd01335">
    <property type="entry name" value="Radical_SAM"/>
    <property type="match status" value="1"/>
</dbReference>
<evidence type="ECO:0000256" key="5">
    <source>
        <dbReference type="ARBA" id="ARBA00023004"/>
    </source>
</evidence>
<dbReference type="Gene3D" id="3.20.20.70">
    <property type="entry name" value="Aldolase class I"/>
    <property type="match status" value="1"/>
</dbReference>
<keyword evidence="6" id="KW-0411">Iron-sulfur</keyword>
<keyword evidence="4" id="KW-0479">Metal-binding</keyword>
<evidence type="ECO:0000259" key="7">
    <source>
        <dbReference type="PROSITE" id="PS51918"/>
    </source>
</evidence>
<dbReference type="AlphaFoldDB" id="A0A285P0T0"/>
<evidence type="ECO:0000256" key="2">
    <source>
        <dbReference type="ARBA" id="ARBA00022485"/>
    </source>
</evidence>
<dbReference type="GO" id="GO:0008168">
    <property type="term" value="F:methyltransferase activity"/>
    <property type="evidence" value="ECO:0007669"/>
    <property type="project" value="UniProtKB-KW"/>
</dbReference>
<keyword evidence="3" id="KW-0949">S-adenosyl-L-methionine</keyword>
<dbReference type="PANTHER" id="PTHR30544">
    <property type="entry name" value="23S RRNA METHYLTRANSFERASE"/>
    <property type="match status" value="1"/>
</dbReference>
<dbReference type="SFLD" id="SFLDS00029">
    <property type="entry name" value="Radical_SAM"/>
    <property type="match status" value="1"/>
</dbReference>
<accession>A0A285P0T0</accession>
<keyword evidence="8" id="KW-0489">Methyltransferase</keyword>
<dbReference type="InterPro" id="IPR007197">
    <property type="entry name" value="rSAM"/>
</dbReference>